<dbReference type="InterPro" id="IPR019734">
    <property type="entry name" value="TPR_rpt"/>
</dbReference>
<dbReference type="EMBL" id="JBBPCC010000003">
    <property type="protein sequence ID" value="MEK8127592.1"/>
    <property type="molecule type" value="Genomic_DNA"/>
</dbReference>
<dbReference type="InterPro" id="IPR051012">
    <property type="entry name" value="CellSynth/LPSAsmb/PSIAsmb"/>
</dbReference>
<reference evidence="6 7" key="1">
    <citation type="submission" date="2024-04" db="EMBL/GenBank/DDBJ databases">
        <title>draft genome sequnece of Paenibacillus filicis.</title>
        <authorList>
            <person name="Kim D.-U."/>
        </authorList>
    </citation>
    <scope>NUCLEOTIDE SEQUENCE [LARGE SCALE GENOMIC DNA]</scope>
    <source>
        <strain evidence="6 7">KACC14197</strain>
    </source>
</reference>
<keyword evidence="5" id="KW-1133">Transmembrane helix</keyword>
<accession>A0ABU9DFD9</accession>
<dbReference type="InterPro" id="IPR011990">
    <property type="entry name" value="TPR-like_helical_dom_sf"/>
</dbReference>
<keyword evidence="7" id="KW-1185">Reference proteome</keyword>
<keyword evidence="5" id="KW-0812">Transmembrane</keyword>
<dbReference type="SUPFAM" id="SSF81901">
    <property type="entry name" value="HCP-like"/>
    <property type="match status" value="1"/>
</dbReference>
<feature type="region of interest" description="Disordered" evidence="4">
    <location>
        <begin position="264"/>
        <end position="291"/>
    </location>
</feature>
<evidence type="ECO:0000256" key="3">
    <source>
        <dbReference type="PROSITE-ProRule" id="PRU00339"/>
    </source>
</evidence>
<dbReference type="Pfam" id="PF07721">
    <property type="entry name" value="TPR_4"/>
    <property type="match status" value="1"/>
</dbReference>
<evidence type="ECO:0000256" key="5">
    <source>
        <dbReference type="SAM" id="Phobius"/>
    </source>
</evidence>
<keyword evidence="1" id="KW-0677">Repeat</keyword>
<evidence type="ECO:0000256" key="1">
    <source>
        <dbReference type="ARBA" id="ARBA00022737"/>
    </source>
</evidence>
<dbReference type="SMART" id="SM00028">
    <property type="entry name" value="TPR"/>
    <property type="match status" value="5"/>
</dbReference>
<feature type="transmembrane region" description="Helical" evidence="5">
    <location>
        <begin position="7"/>
        <end position="26"/>
    </location>
</feature>
<comment type="caution">
    <text evidence="6">The sequence shown here is derived from an EMBL/GenBank/DDBJ whole genome shotgun (WGS) entry which is preliminary data.</text>
</comment>
<dbReference type="Proteomes" id="UP001469365">
    <property type="component" value="Unassembled WGS sequence"/>
</dbReference>
<evidence type="ECO:0000256" key="2">
    <source>
        <dbReference type="ARBA" id="ARBA00022803"/>
    </source>
</evidence>
<name>A0ABU9DFD9_9BACL</name>
<dbReference type="PROSITE" id="PS50005">
    <property type="entry name" value="TPR"/>
    <property type="match status" value="1"/>
</dbReference>
<feature type="compositionally biased region" description="Basic and acidic residues" evidence="4">
    <location>
        <begin position="264"/>
        <end position="280"/>
    </location>
</feature>
<evidence type="ECO:0000313" key="6">
    <source>
        <dbReference type="EMBL" id="MEK8127592.1"/>
    </source>
</evidence>
<sequence>MPPIVKNLLKIAAVVIVVVLLFKLHWALGTGVVVVSIGVFVFLNRSALYAQRGNMAYMKGDQAKALELLEKANGFKRVVPQHRIGYGFLLMKAGKPEEAERVFQEIQRLSPPREILMQARINLSTAYWLQGRHSESLALMEEVMGEYKNTLAYGNLGYFKVLNGDLEEALVLNQEAYEFNDNDVTILDNLAQNYYLLGRVEEAADMYAKVMDKSPKHAESYYFYALTLQKLGRLEEAREQSEKAISRDLALVTPLTRADLERLEEQLKQADPDHESRDEGPLAGESSIDRG</sequence>
<keyword evidence="2 3" id="KW-0802">TPR repeat</keyword>
<gene>
    <name evidence="6" type="ORF">WMW72_06645</name>
</gene>
<dbReference type="PANTHER" id="PTHR45586:SF1">
    <property type="entry name" value="LIPOPOLYSACCHARIDE ASSEMBLY PROTEIN B"/>
    <property type="match status" value="1"/>
</dbReference>
<proteinExistence type="predicted"/>
<evidence type="ECO:0000313" key="7">
    <source>
        <dbReference type="Proteomes" id="UP001469365"/>
    </source>
</evidence>
<dbReference type="Gene3D" id="1.25.40.10">
    <property type="entry name" value="Tetratricopeptide repeat domain"/>
    <property type="match status" value="2"/>
</dbReference>
<organism evidence="6 7">
    <name type="scientific">Paenibacillus filicis</name>
    <dbReference type="NCBI Taxonomy" id="669464"/>
    <lineage>
        <taxon>Bacteria</taxon>
        <taxon>Bacillati</taxon>
        <taxon>Bacillota</taxon>
        <taxon>Bacilli</taxon>
        <taxon>Bacillales</taxon>
        <taxon>Paenibacillaceae</taxon>
        <taxon>Paenibacillus</taxon>
    </lineage>
</organism>
<dbReference type="Pfam" id="PF12895">
    <property type="entry name" value="ANAPC3"/>
    <property type="match status" value="1"/>
</dbReference>
<keyword evidence="5" id="KW-0472">Membrane</keyword>
<protein>
    <submittedName>
        <fullName evidence="6">Tetratricopeptide repeat protein</fullName>
    </submittedName>
</protein>
<dbReference type="InterPro" id="IPR011717">
    <property type="entry name" value="TPR-4"/>
</dbReference>
<evidence type="ECO:0000256" key="4">
    <source>
        <dbReference type="SAM" id="MobiDB-lite"/>
    </source>
</evidence>
<dbReference type="RefSeq" id="WP_341414653.1">
    <property type="nucleotide sequence ID" value="NZ_JBBPCC010000003.1"/>
</dbReference>
<dbReference type="Pfam" id="PF13374">
    <property type="entry name" value="TPR_10"/>
    <property type="match status" value="1"/>
</dbReference>
<feature type="transmembrane region" description="Helical" evidence="5">
    <location>
        <begin position="32"/>
        <end position="50"/>
    </location>
</feature>
<feature type="repeat" description="TPR" evidence="3">
    <location>
        <begin position="184"/>
        <end position="217"/>
    </location>
</feature>
<dbReference type="PANTHER" id="PTHR45586">
    <property type="entry name" value="TPR REPEAT-CONTAINING PROTEIN PA4667"/>
    <property type="match status" value="1"/>
</dbReference>